<dbReference type="GO" id="GO:0061630">
    <property type="term" value="F:ubiquitin protein ligase activity"/>
    <property type="evidence" value="ECO:0007669"/>
    <property type="project" value="UniProtKB-EC"/>
</dbReference>
<evidence type="ECO:0000256" key="6">
    <source>
        <dbReference type="ARBA" id="ARBA00022771"/>
    </source>
</evidence>
<dbReference type="InterPro" id="IPR044066">
    <property type="entry name" value="TRIAD_supradom"/>
</dbReference>
<dbReference type="InterPro" id="IPR001841">
    <property type="entry name" value="Znf_RING"/>
</dbReference>
<evidence type="ECO:0000313" key="13">
    <source>
        <dbReference type="Proteomes" id="UP001166286"/>
    </source>
</evidence>
<keyword evidence="6 9" id="KW-0863">Zinc-finger</keyword>
<accession>A0AA39QRQ0</accession>
<gene>
    <name evidence="12" type="ORF">JMJ35_009822</name>
</gene>
<dbReference type="InterPro" id="IPR002867">
    <property type="entry name" value="IBR_dom"/>
</dbReference>
<name>A0AA39QRQ0_9LECA</name>
<dbReference type="SMART" id="SM00647">
    <property type="entry name" value="IBR"/>
    <property type="match status" value="1"/>
</dbReference>
<dbReference type="Gene3D" id="1.20.120.1750">
    <property type="match status" value="1"/>
</dbReference>
<dbReference type="GO" id="GO:0016567">
    <property type="term" value="P:protein ubiquitination"/>
    <property type="evidence" value="ECO:0007669"/>
    <property type="project" value="InterPro"/>
</dbReference>
<dbReference type="CDD" id="cd20335">
    <property type="entry name" value="BRcat_RBR"/>
    <property type="match status" value="1"/>
</dbReference>
<dbReference type="PROSITE" id="PS50089">
    <property type="entry name" value="ZF_RING_2"/>
    <property type="match status" value="1"/>
</dbReference>
<dbReference type="InterPro" id="IPR031127">
    <property type="entry name" value="E3_UB_ligase_RBR"/>
</dbReference>
<evidence type="ECO:0000259" key="10">
    <source>
        <dbReference type="PROSITE" id="PS50089"/>
    </source>
</evidence>
<evidence type="ECO:0000259" key="11">
    <source>
        <dbReference type="PROSITE" id="PS51873"/>
    </source>
</evidence>
<keyword evidence="8" id="KW-0862">Zinc</keyword>
<evidence type="ECO:0000256" key="8">
    <source>
        <dbReference type="ARBA" id="ARBA00022833"/>
    </source>
</evidence>
<keyword evidence="7" id="KW-0833">Ubl conjugation pathway</keyword>
<keyword evidence="5" id="KW-0677">Repeat</keyword>
<dbReference type="EMBL" id="JAFEKC020000022">
    <property type="protein sequence ID" value="KAK0507933.1"/>
    <property type="molecule type" value="Genomic_DNA"/>
</dbReference>
<dbReference type="SUPFAM" id="SSF57850">
    <property type="entry name" value="RING/U-box"/>
    <property type="match status" value="3"/>
</dbReference>
<dbReference type="AlphaFoldDB" id="A0AA39QRQ0"/>
<evidence type="ECO:0000256" key="3">
    <source>
        <dbReference type="ARBA" id="ARBA00022679"/>
    </source>
</evidence>
<keyword evidence="13" id="KW-1185">Reference proteome</keyword>
<organism evidence="12 13">
    <name type="scientific">Cladonia borealis</name>
    <dbReference type="NCBI Taxonomy" id="184061"/>
    <lineage>
        <taxon>Eukaryota</taxon>
        <taxon>Fungi</taxon>
        <taxon>Dikarya</taxon>
        <taxon>Ascomycota</taxon>
        <taxon>Pezizomycotina</taxon>
        <taxon>Lecanoromycetes</taxon>
        <taxon>OSLEUM clade</taxon>
        <taxon>Lecanoromycetidae</taxon>
        <taxon>Lecanorales</taxon>
        <taxon>Lecanorineae</taxon>
        <taxon>Cladoniaceae</taxon>
        <taxon>Cladonia</taxon>
    </lineage>
</organism>
<dbReference type="PANTHER" id="PTHR11685">
    <property type="entry name" value="RBR FAMILY RING FINGER AND IBR DOMAIN-CONTAINING"/>
    <property type="match status" value="1"/>
</dbReference>
<evidence type="ECO:0000256" key="9">
    <source>
        <dbReference type="PROSITE-ProRule" id="PRU00175"/>
    </source>
</evidence>
<evidence type="ECO:0000256" key="5">
    <source>
        <dbReference type="ARBA" id="ARBA00022737"/>
    </source>
</evidence>
<keyword evidence="3" id="KW-0808">Transferase</keyword>
<reference evidence="12" key="1">
    <citation type="submission" date="2023-03" db="EMBL/GenBank/DDBJ databases">
        <title>Complete genome of Cladonia borealis.</title>
        <authorList>
            <person name="Park H."/>
        </authorList>
    </citation>
    <scope>NUCLEOTIDE SEQUENCE</scope>
    <source>
        <strain evidence="12">ANT050790</strain>
    </source>
</reference>
<evidence type="ECO:0000256" key="4">
    <source>
        <dbReference type="ARBA" id="ARBA00022723"/>
    </source>
</evidence>
<comment type="caution">
    <text evidence="12">The sequence shown here is derived from an EMBL/GenBank/DDBJ whole genome shotgun (WGS) entry which is preliminary data.</text>
</comment>
<comment type="catalytic activity">
    <reaction evidence="1">
        <text>[E2 ubiquitin-conjugating enzyme]-S-ubiquitinyl-L-cysteine + [acceptor protein]-L-lysine = [E2 ubiquitin-conjugating enzyme]-L-cysteine + [acceptor protein]-N(6)-ubiquitinyl-L-lysine.</text>
        <dbReference type="EC" id="2.3.2.31"/>
    </reaction>
</comment>
<dbReference type="EC" id="2.3.2.31" evidence="2"/>
<dbReference type="Proteomes" id="UP001166286">
    <property type="component" value="Unassembled WGS sequence"/>
</dbReference>
<dbReference type="PROSITE" id="PS51873">
    <property type="entry name" value="TRIAD"/>
    <property type="match status" value="1"/>
</dbReference>
<proteinExistence type="predicted"/>
<evidence type="ECO:0000256" key="1">
    <source>
        <dbReference type="ARBA" id="ARBA00001798"/>
    </source>
</evidence>
<sequence length="437" mass="49349">MLRNAKSHAYNYMTVAAALCGLDLLHYDLTQQLNHRNPLHRRKFQWSLTPGTPLHSSIKLHPTTAFADPYIISTAEKVLNHQMTVSYEDYRQARYEALQACQTAVLFLGDLVRRQPTCYSPAFRIFEALILHMLEELSAPDSTEATFDSCCSVLRCYLYLFAVFAARQLSTIGEPFYYYVEALARRDRNMRELISTVNEINCHGNTLGFAQPPDQRFLYDQLLSITEGEQPSSRPRPSVPSTNPTCGVCWDQVAVDDFIQGKLMPECEHEANVCRSCLAQPITAQLDSKLWNQLTCPLCTTKIDGNVAGCVGHLLSVQRYQKFMIADVRKDEPRYRSCLRINCPNGQIHGAGEAEPLMVCSMCGNKICYVHSRPWHTGQTCTQYDNARRQRTDDQASLELIARLTKPCPGANCNAPIEKNLGCDHMTCMSVKPSSTW</sequence>
<evidence type="ECO:0000313" key="12">
    <source>
        <dbReference type="EMBL" id="KAK0507933.1"/>
    </source>
</evidence>
<keyword evidence="4" id="KW-0479">Metal-binding</keyword>
<dbReference type="GO" id="GO:0008270">
    <property type="term" value="F:zinc ion binding"/>
    <property type="evidence" value="ECO:0007669"/>
    <property type="project" value="UniProtKB-KW"/>
</dbReference>
<evidence type="ECO:0000256" key="2">
    <source>
        <dbReference type="ARBA" id="ARBA00012251"/>
    </source>
</evidence>
<feature type="domain" description="RING-type" evidence="11">
    <location>
        <begin position="242"/>
        <end position="437"/>
    </location>
</feature>
<protein>
    <recommendedName>
        <fullName evidence="2">RBR-type E3 ubiquitin transferase</fullName>
        <ecNumber evidence="2">2.3.2.31</ecNumber>
    </recommendedName>
</protein>
<feature type="domain" description="RING-type" evidence="10">
    <location>
        <begin position="246"/>
        <end position="300"/>
    </location>
</feature>
<dbReference type="Gene3D" id="3.30.40.10">
    <property type="entry name" value="Zinc/RING finger domain, C3HC4 (zinc finger)"/>
    <property type="match status" value="1"/>
</dbReference>
<dbReference type="InterPro" id="IPR013083">
    <property type="entry name" value="Znf_RING/FYVE/PHD"/>
</dbReference>
<dbReference type="Pfam" id="PF01485">
    <property type="entry name" value="IBR"/>
    <property type="match status" value="1"/>
</dbReference>
<evidence type="ECO:0000256" key="7">
    <source>
        <dbReference type="ARBA" id="ARBA00022786"/>
    </source>
</evidence>